<name>D7VH97_SPHSI</name>
<dbReference type="AlphaFoldDB" id="D7VH97"/>
<dbReference type="STRING" id="525373.HMPREF0766_10366"/>
<dbReference type="EMBL" id="ACHA02000002">
    <property type="protein sequence ID" value="EFK59449.1"/>
    <property type="molecule type" value="Genomic_DNA"/>
</dbReference>
<reference evidence="1" key="1">
    <citation type="submission" date="2010-07" db="EMBL/GenBank/DDBJ databases">
        <authorList>
            <person name="Muzny D."/>
            <person name="Qin X."/>
            <person name="Buhay C."/>
            <person name="Dugan-Rocha S."/>
            <person name="Ding Y."/>
            <person name="Chen G."/>
            <person name="Hawes A."/>
            <person name="Holder M."/>
            <person name="Jhangiani S."/>
            <person name="Johnson A."/>
            <person name="Khan Z."/>
            <person name="Li Z."/>
            <person name="Liu W."/>
            <person name="Liu X."/>
            <person name="Perez L."/>
            <person name="Shen H."/>
            <person name="Wang Q."/>
            <person name="Watt J."/>
            <person name="Xi L."/>
            <person name="Xin Y."/>
            <person name="Zhou J."/>
            <person name="Deng J."/>
            <person name="Jiang H."/>
            <person name="Liu Y."/>
            <person name="Qu J."/>
            <person name="Song X.-Z."/>
            <person name="Zhang L."/>
            <person name="Villasana D."/>
            <person name="Johnson A."/>
            <person name="Liu J."/>
            <person name="Liyanage D."/>
            <person name="Lorensuhewa L."/>
            <person name="Robinson T."/>
            <person name="Song A."/>
            <person name="Song B.-B."/>
            <person name="Dinh H."/>
            <person name="Thornton R."/>
            <person name="Coyle M."/>
            <person name="Francisco L."/>
            <person name="Jackson L."/>
            <person name="Javaid M."/>
            <person name="Korchina V."/>
            <person name="Kovar C."/>
            <person name="Mata R."/>
            <person name="Mathew T."/>
            <person name="Ngo R."/>
            <person name="Nguyen L."/>
            <person name="Nguyen N."/>
            <person name="Okwuonu G."/>
            <person name="Ongeri F."/>
            <person name="Pham C."/>
            <person name="Simmons D."/>
            <person name="Wilczek-Boney K."/>
            <person name="Hale W."/>
            <person name="Jakkamsetti A."/>
            <person name="Pham P."/>
            <person name="Ruth R."/>
            <person name="San Lucas F."/>
            <person name="Warren J."/>
            <person name="Zhang J."/>
            <person name="Zhao Z."/>
            <person name="Zhou C."/>
            <person name="Zhu D."/>
            <person name="Lee S."/>
            <person name="Bess C."/>
            <person name="Blankenburg K."/>
            <person name="Forbes L."/>
            <person name="Fu Q."/>
            <person name="Gubbala S."/>
            <person name="Hirani K."/>
            <person name="Jayaseelan J.C."/>
            <person name="Lara F."/>
            <person name="Munidasa M."/>
            <person name="Palculict T."/>
            <person name="Patil S."/>
            <person name="Pu L.-L."/>
            <person name="Saada N."/>
            <person name="Tang L."/>
            <person name="Weissenberger G."/>
            <person name="Zhu Y."/>
            <person name="Hemphill L."/>
            <person name="Shang Y."/>
            <person name="Youmans B."/>
            <person name="Ayvaz T."/>
            <person name="Ross M."/>
            <person name="Santibanez J."/>
            <person name="Aqrawi P."/>
            <person name="Gross S."/>
            <person name="Joshi V."/>
            <person name="Fowler G."/>
            <person name="Nazareth L."/>
            <person name="Reid J."/>
            <person name="Worley K."/>
            <person name="Petrosino J."/>
            <person name="Highlander S."/>
            <person name="Gibbs R."/>
        </authorList>
    </citation>
    <scope>NUCLEOTIDE SEQUENCE [LARGE SCALE GENOMIC DNA]</scope>
    <source>
        <strain evidence="1">ATCC 33861</strain>
    </source>
</reference>
<proteinExistence type="predicted"/>
<protein>
    <submittedName>
        <fullName evidence="1">Uncharacterized protein</fullName>
    </submittedName>
</protein>
<dbReference type="Proteomes" id="UP000006258">
    <property type="component" value="Unassembled WGS sequence"/>
</dbReference>
<dbReference type="HOGENOM" id="CLU_3048117_0_0_10"/>
<accession>D7VH97</accession>
<evidence type="ECO:0000313" key="1">
    <source>
        <dbReference type="EMBL" id="EFK59449.1"/>
    </source>
</evidence>
<organism evidence="1 2">
    <name type="scientific">Sphingobacterium spiritivorum ATCC 33861</name>
    <dbReference type="NCBI Taxonomy" id="525373"/>
    <lineage>
        <taxon>Bacteria</taxon>
        <taxon>Pseudomonadati</taxon>
        <taxon>Bacteroidota</taxon>
        <taxon>Sphingobacteriia</taxon>
        <taxon>Sphingobacteriales</taxon>
        <taxon>Sphingobacteriaceae</taxon>
        <taxon>Sphingobacterium</taxon>
    </lineage>
</organism>
<comment type="caution">
    <text evidence="1">The sequence shown here is derived from an EMBL/GenBank/DDBJ whole genome shotgun (WGS) entry which is preliminary data.</text>
</comment>
<sequence length="54" mass="6343">MINWHDKVYFKNMKQYSVKPAKGLFGARKEMPNIGQKQHLQSSLLLKRSCPRIP</sequence>
<keyword evidence="2" id="KW-1185">Reference proteome</keyword>
<gene>
    <name evidence="1" type="ORF">HMPREF0766_10366</name>
</gene>
<evidence type="ECO:0000313" key="2">
    <source>
        <dbReference type="Proteomes" id="UP000006258"/>
    </source>
</evidence>